<comment type="caution">
    <text evidence="3">The sequence shown here is derived from an EMBL/GenBank/DDBJ whole genome shotgun (WGS) entry which is preliminary data.</text>
</comment>
<dbReference type="Gene3D" id="3.60.110.10">
    <property type="entry name" value="Carbon-nitrogen hydrolase"/>
    <property type="match status" value="1"/>
</dbReference>
<feature type="domain" description="CN hydrolase" evidence="2">
    <location>
        <begin position="1"/>
        <end position="262"/>
    </location>
</feature>
<sequence>MRIAVVQVAHGDDERVAERVARVAATVRGLAGHDLVVLPELWPVGGFDYRRWAEQAEAADGPIAATMAQAARDAGVVLHAGSIVERGPAPGPEGKWLWNTSLVFGPDGSELARYRKIHRFGFATGEPELMEAGDEVVVFDLPVGVSAGGAEADGGPATRTVRAGLSTCYDLRFPELYRRQLDLGAQVLLVPAAWPAARVGHWSLFARARAVEEQCLVIACNTAGTHCGVTMGGRSVVVLPTGDVVAEAGADDEEVLSVEVDLEVIERTRAVFPVLADRRLRMP</sequence>
<keyword evidence="3" id="KW-0378">Hydrolase</keyword>
<proteinExistence type="inferred from homology"/>
<gene>
    <name evidence="3" type="ORF">IPI13_13715</name>
</gene>
<protein>
    <submittedName>
        <fullName evidence="3">Carbon-nitrogen family hydrolase</fullName>
    </submittedName>
</protein>
<name>A0A935IL68_9MICO</name>
<dbReference type="AlphaFoldDB" id="A0A935IL68"/>
<dbReference type="PANTHER" id="PTHR23088:SF27">
    <property type="entry name" value="DEAMINATED GLUTATHIONE AMIDASE"/>
    <property type="match status" value="1"/>
</dbReference>
<dbReference type="Pfam" id="PF00795">
    <property type="entry name" value="CN_hydrolase"/>
    <property type="match status" value="1"/>
</dbReference>
<dbReference type="SUPFAM" id="SSF56317">
    <property type="entry name" value="Carbon-nitrogen hydrolase"/>
    <property type="match status" value="1"/>
</dbReference>
<dbReference type="Proteomes" id="UP000726105">
    <property type="component" value="Unassembled WGS sequence"/>
</dbReference>
<evidence type="ECO:0000313" key="4">
    <source>
        <dbReference type="Proteomes" id="UP000726105"/>
    </source>
</evidence>
<comment type="similarity">
    <text evidence="1">Belongs to the carbon-nitrogen hydrolase superfamily. NIT1/NIT2 family.</text>
</comment>
<dbReference type="PANTHER" id="PTHR23088">
    <property type="entry name" value="NITRILASE-RELATED"/>
    <property type="match status" value="1"/>
</dbReference>
<evidence type="ECO:0000313" key="3">
    <source>
        <dbReference type="EMBL" id="MBK7274170.1"/>
    </source>
</evidence>
<reference evidence="3 4" key="1">
    <citation type="submission" date="2020-10" db="EMBL/GenBank/DDBJ databases">
        <title>Connecting structure to function with the recovery of over 1000 high-quality activated sludge metagenome-assembled genomes encoding full-length rRNA genes using long-read sequencing.</title>
        <authorList>
            <person name="Singleton C.M."/>
            <person name="Petriglieri F."/>
            <person name="Kristensen J.M."/>
            <person name="Kirkegaard R.H."/>
            <person name="Michaelsen T.Y."/>
            <person name="Andersen M.H."/>
            <person name="Karst S.M."/>
            <person name="Dueholm M.S."/>
            <person name="Nielsen P.H."/>
            <person name="Albertsen M."/>
        </authorList>
    </citation>
    <scope>NUCLEOTIDE SEQUENCE [LARGE SCALE GENOMIC DNA]</scope>
    <source>
        <strain evidence="3">Ega_18-Q3-R5-49_MAXAC.001</strain>
    </source>
</reference>
<dbReference type="InterPro" id="IPR001110">
    <property type="entry name" value="UPF0012_CS"/>
</dbReference>
<organism evidence="3 4">
    <name type="scientific">Candidatus Phosphoribacter hodrii</name>
    <dbReference type="NCBI Taxonomy" id="2953743"/>
    <lineage>
        <taxon>Bacteria</taxon>
        <taxon>Bacillati</taxon>
        <taxon>Actinomycetota</taxon>
        <taxon>Actinomycetes</taxon>
        <taxon>Micrococcales</taxon>
        <taxon>Dermatophilaceae</taxon>
        <taxon>Candidatus Phosphoribacter</taxon>
    </lineage>
</organism>
<dbReference type="InterPro" id="IPR003010">
    <property type="entry name" value="C-N_Hydrolase"/>
</dbReference>
<dbReference type="GO" id="GO:0016787">
    <property type="term" value="F:hydrolase activity"/>
    <property type="evidence" value="ECO:0007669"/>
    <property type="project" value="UniProtKB-KW"/>
</dbReference>
<accession>A0A935IL68</accession>
<dbReference type="PROSITE" id="PS50263">
    <property type="entry name" value="CN_HYDROLASE"/>
    <property type="match status" value="1"/>
</dbReference>
<evidence type="ECO:0000259" key="2">
    <source>
        <dbReference type="PROSITE" id="PS50263"/>
    </source>
</evidence>
<dbReference type="EMBL" id="JADJIB010000005">
    <property type="protein sequence ID" value="MBK7274170.1"/>
    <property type="molecule type" value="Genomic_DNA"/>
</dbReference>
<dbReference type="InterPro" id="IPR036526">
    <property type="entry name" value="C-N_Hydrolase_sf"/>
</dbReference>
<evidence type="ECO:0000256" key="1">
    <source>
        <dbReference type="ARBA" id="ARBA00010613"/>
    </source>
</evidence>
<dbReference type="PROSITE" id="PS01227">
    <property type="entry name" value="UPF0012"/>
    <property type="match status" value="1"/>
</dbReference>
<dbReference type="CDD" id="cd07583">
    <property type="entry name" value="nitrilase_5"/>
    <property type="match status" value="1"/>
</dbReference>